<name>A0ABQ4ZN33_9ASTR</name>
<feature type="region of interest" description="Disordered" evidence="1">
    <location>
        <begin position="326"/>
        <end position="353"/>
    </location>
</feature>
<reference evidence="2" key="2">
    <citation type="submission" date="2022-01" db="EMBL/GenBank/DDBJ databases">
        <authorList>
            <person name="Yamashiro T."/>
            <person name="Shiraishi A."/>
            <person name="Satake H."/>
            <person name="Nakayama K."/>
        </authorList>
    </citation>
    <scope>NUCLEOTIDE SEQUENCE</scope>
</reference>
<feature type="compositionally biased region" description="Acidic residues" evidence="1">
    <location>
        <begin position="332"/>
        <end position="353"/>
    </location>
</feature>
<evidence type="ECO:0000313" key="2">
    <source>
        <dbReference type="EMBL" id="GJS90188.1"/>
    </source>
</evidence>
<feature type="region of interest" description="Disordered" evidence="1">
    <location>
        <begin position="247"/>
        <end position="266"/>
    </location>
</feature>
<reference evidence="2" key="1">
    <citation type="journal article" date="2022" name="Int. J. Mol. Sci.">
        <title>Draft Genome of Tanacetum Coccineum: Genomic Comparison of Closely Related Tanacetum-Family Plants.</title>
        <authorList>
            <person name="Yamashiro T."/>
            <person name="Shiraishi A."/>
            <person name="Nakayama K."/>
            <person name="Satake H."/>
        </authorList>
    </citation>
    <scope>NUCLEOTIDE SEQUENCE</scope>
</reference>
<dbReference type="EMBL" id="BQNB010011409">
    <property type="protein sequence ID" value="GJS90188.1"/>
    <property type="molecule type" value="Genomic_DNA"/>
</dbReference>
<proteinExistence type="predicted"/>
<evidence type="ECO:0000313" key="3">
    <source>
        <dbReference type="Proteomes" id="UP001151760"/>
    </source>
</evidence>
<organism evidence="2 3">
    <name type="scientific">Tanacetum coccineum</name>
    <dbReference type="NCBI Taxonomy" id="301880"/>
    <lineage>
        <taxon>Eukaryota</taxon>
        <taxon>Viridiplantae</taxon>
        <taxon>Streptophyta</taxon>
        <taxon>Embryophyta</taxon>
        <taxon>Tracheophyta</taxon>
        <taxon>Spermatophyta</taxon>
        <taxon>Magnoliopsida</taxon>
        <taxon>eudicotyledons</taxon>
        <taxon>Gunneridae</taxon>
        <taxon>Pentapetalae</taxon>
        <taxon>asterids</taxon>
        <taxon>campanulids</taxon>
        <taxon>Asterales</taxon>
        <taxon>Asteraceae</taxon>
        <taxon>Asteroideae</taxon>
        <taxon>Anthemideae</taxon>
        <taxon>Anthemidinae</taxon>
        <taxon>Tanacetum</taxon>
    </lineage>
</organism>
<comment type="caution">
    <text evidence="2">The sequence shown here is derived from an EMBL/GenBank/DDBJ whole genome shotgun (WGS) entry which is preliminary data.</text>
</comment>
<dbReference type="Proteomes" id="UP001151760">
    <property type="component" value="Unassembled WGS sequence"/>
</dbReference>
<accession>A0ABQ4ZN33</accession>
<sequence length="483" mass="53561">MNYAPIFAFRSAVAPRSLSLRTPAHFQLGSLLARLALARNSQLTSPTQRREVVYLLSSNMPTAFRSLTQDSLVYLLASAIPHLSFQGSPRSGSERTKYGPKNLDSSSMNNPLRDWIFVFLEMPFSRAGLLEMRPFGEAKSISGHQTLQLMKRPYAVEKSQLLPIFGIEKLYARTSEKGARVKVDAKFRIDWESLESKFKKSSSVLGLERGEKKVESEKAKAVEEPEEQNVSPVRSGRGKEETVAAELAKSVSIKEPRTQRRRRSQFTIDGQIDKDVADTIKASKLKSLKQTKQQVAGEGSSAAHTKYYANSEIDSDAILHSLCSDTSKESANETDDVDESDMDLTTDNPVGDDDAAGYGTLLVETPVNKLTNLMSRPVYTDTHTTSVLHNPEGNPEVRSFQSGASEVPFGTPIDVQATNLVLQEMFLGKADHHISSPPANTTYLLIKTPQPISLQAKAKKLMQKAKKNMRKINFKKAIAFHRL</sequence>
<evidence type="ECO:0000256" key="1">
    <source>
        <dbReference type="SAM" id="MobiDB-lite"/>
    </source>
</evidence>
<keyword evidence="3" id="KW-1185">Reference proteome</keyword>
<protein>
    <submittedName>
        <fullName evidence="2">Uncharacterized protein</fullName>
    </submittedName>
</protein>
<feature type="region of interest" description="Disordered" evidence="1">
    <location>
        <begin position="216"/>
        <end position="241"/>
    </location>
</feature>
<gene>
    <name evidence="2" type="ORF">Tco_0772824</name>
</gene>